<feature type="region of interest" description="Disordered" evidence="1">
    <location>
        <begin position="117"/>
        <end position="156"/>
    </location>
</feature>
<keyword evidence="3" id="KW-1185">Reference proteome</keyword>
<sequence length="256" mass="28676">MRGKLQKRHSWTDEELNILSYLRHTRHWRFKQIQTSYFPSLSPSALLGAYWRLSTEDRIFRASRTTIPITAPRNTVKDFPSAPKAQPACSSIEQGTSRYSCPVSGTLTRSENSIETLALTPPSPAGGGEPFISDNSNSSRYKLRPNRPSAFPPRKPQYLVDRRRFPHFFRSYKYSLNLQGIPDSDYTPPSRMPTPSSSDRSVSIVSSLPSAASSLELFGLEVRSPRSSNSGSVTSDRPNDISSSEFFSSEEHPLPT</sequence>
<feature type="region of interest" description="Disordered" evidence="1">
    <location>
        <begin position="221"/>
        <end position="256"/>
    </location>
</feature>
<organism evidence="2 3">
    <name type="scientific">Penicillium chrysogenum</name>
    <name type="common">Penicillium notatum</name>
    <dbReference type="NCBI Taxonomy" id="5076"/>
    <lineage>
        <taxon>Eukaryota</taxon>
        <taxon>Fungi</taxon>
        <taxon>Dikarya</taxon>
        <taxon>Ascomycota</taxon>
        <taxon>Pezizomycotina</taxon>
        <taxon>Eurotiomycetes</taxon>
        <taxon>Eurotiomycetidae</taxon>
        <taxon>Eurotiales</taxon>
        <taxon>Aspergillaceae</taxon>
        <taxon>Penicillium</taxon>
        <taxon>Penicillium chrysogenum species complex</taxon>
    </lineage>
</organism>
<reference evidence="2 3" key="1">
    <citation type="journal article" date="2023" name="IMA Fungus">
        <title>Comparative genomic study of the Penicillium genus elucidates a diverse pangenome and 15 lateral gene transfer events.</title>
        <authorList>
            <person name="Petersen C."/>
            <person name="Sorensen T."/>
            <person name="Nielsen M.R."/>
            <person name="Sondergaard T.E."/>
            <person name="Sorensen J.L."/>
            <person name="Fitzpatrick D.A."/>
            <person name="Frisvad J.C."/>
            <person name="Nielsen K.L."/>
        </authorList>
    </citation>
    <scope>NUCLEOTIDE SEQUENCE [LARGE SCALE GENOMIC DNA]</scope>
    <source>
        <strain evidence="2 3">IBT 3361</strain>
    </source>
</reference>
<dbReference type="EMBL" id="JAPVEB010000002">
    <property type="protein sequence ID" value="KAJ5275478.1"/>
    <property type="molecule type" value="Genomic_DNA"/>
</dbReference>
<evidence type="ECO:0008006" key="4">
    <source>
        <dbReference type="Google" id="ProtNLM"/>
    </source>
</evidence>
<comment type="caution">
    <text evidence="2">The sequence shown here is derived from an EMBL/GenBank/DDBJ whole genome shotgun (WGS) entry which is preliminary data.</text>
</comment>
<feature type="compositionally biased region" description="Low complexity" evidence="1">
    <location>
        <begin position="187"/>
        <end position="205"/>
    </location>
</feature>
<feature type="compositionally biased region" description="Polar residues" evidence="1">
    <location>
        <begin position="225"/>
        <end position="236"/>
    </location>
</feature>
<evidence type="ECO:0000256" key="1">
    <source>
        <dbReference type="SAM" id="MobiDB-lite"/>
    </source>
</evidence>
<accession>A0ABQ8WSW0</accession>
<evidence type="ECO:0000313" key="2">
    <source>
        <dbReference type="EMBL" id="KAJ5275478.1"/>
    </source>
</evidence>
<protein>
    <recommendedName>
        <fullName evidence="4">Myb-like domain-containing protein</fullName>
    </recommendedName>
</protein>
<feature type="region of interest" description="Disordered" evidence="1">
    <location>
        <begin position="180"/>
        <end position="205"/>
    </location>
</feature>
<proteinExistence type="predicted"/>
<name>A0ABQ8WSW0_PENCH</name>
<evidence type="ECO:0000313" key="3">
    <source>
        <dbReference type="Proteomes" id="UP001220256"/>
    </source>
</evidence>
<gene>
    <name evidence="2" type="ORF">N7505_004023</name>
</gene>
<dbReference type="Proteomes" id="UP001220256">
    <property type="component" value="Unassembled WGS sequence"/>
</dbReference>